<dbReference type="InterPro" id="IPR046357">
    <property type="entry name" value="PPIase_dom_sf"/>
</dbReference>
<sequence>MKYIFSLFLAFLMFSSLSAQSLKNSNDSLSQALGQDLGKYLKSMELPLNKAVLTKAIQDMLDGKAPLFDEEANNTIIRRGMARVQDERNEALKAKAKVFLDQNKQKAGVKVTPEGLQYQVMQEGTGLQPKPTDEVVVHYKGTLPDGTVFDNSYDRNEPISISLDEVIAGWKIGIPLMKVGGKYRFVVPSDLGYGERQSGPIPAFSPLIFEVELLKIVSKEAHEEI</sequence>
<dbReference type="Gene3D" id="3.10.50.40">
    <property type="match status" value="1"/>
</dbReference>
<evidence type="ECO:0000313" key="9">
    <source>
        <dbReference type="EMBL" id="MVZ61115.1"/>
    </source>
</evidence>
<feature type="chain" id="PRO_5026872414" description="Peptidyl-prolyl cis-trans isomerase" evidence="7">
    <location>
        <begin position="22"/>
        <end position="225"/>
    </location>
</feature>
<evidence type="ECO:0000256" key="2">
    <source>
        <dbReference type="ARBA" id="ARBA00006577"/>
    </source>
</evidence>
<dbReference type="PROSITE" id="PS50059">
    <property type="entry name" value="FKBP_PPIASE"/>
    <property type="match status" value="1"/>
</dbReference>
<evidence type="ECO:0000259" key="8">
    <source>
        <dbReference type="PROSITE" id="PS50059"/>
    </source>
</evidence>
<evidence type="ECO:0000256" key="7">
    <source>
        <dbReference type="SAM" id="SignalP"/>
    </source>
</evidence>
<evidence type="ECO:0000256" key="3">
    <source>
        <dbReference type="ARBA" id="ARBA00023110"/>
    </source>
</evidence>
<feature type="signal peptide" evidence="7">
    <location>
        <begin position="1"/>
        <end position="21"/>
    </location>
</feature>
<evidence type="ECO:0000313" key="10">
    <source>
        <dbReference type="Proteomes" id="UP000435036"/>
    </source>
</evidence>
<dbReference type="InterPro" id="IPR036944">
    <property type="entry name" value="PPIase_FKBP_N_sf"/>
</dbReference>
<dbReference type="GO" id="GO:0003755">
    <property type="term" value="F:peptidyl-prolyl cis-trans isomerase activity"/>
    <property type="evidence" value="ECO:0007669"/>
    <property type="project" value="UniProtKB-UniRule"/>
</dbReference>
<dbReference type="PANTHER" id="PTHR43811">
    <property type="entry name" value="FKBP-TYPE PEPTIDYL-PROLYL CIS-TRANS ISOMERASE FKPA"/>
    <property type="match status" value="1"/>
</dbReference>
<dbReference type="InterPro" id="IPR001179">
    <property type="entry name" value="PPIase_FKBP_dom"/>
</dbReference>
<dbReference type="SUPFAM" id="SSF54534">
    <property type="entry name" value="FKBP-like"/>
    <property type="match status" value="1"/>
</dbReference>
<dbReference type="EMBL" id="WSQA01000002">
    <property type="protein sequence ID" value="MVZ61115.1"/>
    <property type="molecule type" value="Genomic_DNA"/>
</dbReference>
<accession>A0A6N8KUT0</accession>
<keyword evidence="10" id="KW-1185">Reference proteome</keyword>
<dbReference type="FunFam" id="3.10.50.40:FF:000006">
    <property type="entry name" value="Peptidyl-prolyl cis-trans isomerase"/>
    <property type="match status" value="1"/>
</dbReference>
<dbReference type="Gene3D" id="1.10.287.460">
    <property type="entry name" value="Peptidyl-prolyl cis-trans isomerase, FKBP-type, N-terminal domain"/>
    <property type="match status" value="1"/>
</dbReference>
<organism evidence="9 10">
    <name type="scientific">Sphingobacterium humi</name>
    <dbReference type="NCBI Taxonomy" id="1796905"/>
    <lineage>
        <taxon>Bacteria</taxon>
        <taxon>Pseudomonadati</taxon>
        <taxon>Bacteroidota</taxon>
        <taxon>Sphingobacteriia</taxon>
        <taxon>Sphingobacteriales</taxon>
        <taxon>Sphingobacteriaceae</taxon>
        <taxon>Sphingobacterium</taxon>
    </lineage>
</organism>
<dbReference type="Pfam" id="PF00254">
    <property type="entry name" value="FKBP_C"/>
    <property type="match status" value="1"/>
</dbReference>
<keyword evidence="7" id="KW-0732">Signal</keyword>
<evidence type="ECO:0000256" key="4">
    <source>
        <dbReference type="ARBA" id="ARBA00023235"/>
    </source>
</evidence>
<dbReference type="RefSeq" id="WP_160367760.1">
    <property type="nucleotide sequence ID" value="NZ_WSQA01000002.1"/>
</dbReference>
<comment type="catalytic activity">
    <reaction evidence="1 5 6">
        <text>[protein]-peptidylproline (omega=180) = [protein]-peptidylproline (omega=0)</text>
        <dbReference type="Rhea" id="RHEA:16237"/>
        <dbReference type="Rhea" id="RHEA-COMP:10747"/>
        <dbReference type="Rhea" id="RHEA-COMP:10748"/>
        <dbReference type="ChEBI" id="CHEBI:83833"/>
        <dbReference type="ChEBI" id="CHEBI:83834"/>
        <dbReference type="EC" id="5.2.1.8"/>
    </reaction>
</comment>
<dbReference type="AlphaFoldDB" id="A0A6N8KUT0"/>
<evidence type="ECO:0000256" key="6">
    <source>
        <dbReference type="RuleBase" id="RU003915"/>
    </source>
</evidence>
<dbReference type="GO" id="GO:0006457">
    <property type="term" value="P:protein folding"/>
    <property type="evidence" value="ECO:0007669"/>
    <property type="project" value="InterPro"/>
</dbReference>
<proteinExistence type="inferred from homology"/>
<comment type="caution">
    <text evidence="9">The sequence shown here is derived from an EMBL/GenBank/DDBJ whole genome shotgun (WGS) entry which is preliminary data.</text>
</comment>
<dbReference type="OrthoDB" id="9814548at2"/>
<keyword evidence="3 5" id="KW-0697">Rotamase</keyword>
<reference evidence="9 10" key="1">
    <citation type="submission" date="2019-12" db="EMBL/GenBank/DDBJ databases">
        <authorList>
            <person name="Dong K."/>
        </authorList>
    </citation>
    <scope>NUCLEOTIDE SEQUENCE [LARGE SCALE GENOMIC DNA]</scope>
    <source>
        <strain evidence="9 10">JCM 31225</strain>
    </source>
</reference>
<evidence type="ECO:0000256" key="1">
    <source>
        <dbReference type="ARBA" id="ARBA00000971"/>
    </source>
</evidence>
<name>A0A6N8KUT0_9SPHI</name>
<feature type="domain" description="PPIase FKBP-type" evidence="8">
    <location>
        <begin position="132"/>
        <end position="217"/>
    </location>
</feature>
<keyword evidence="4 5" id="KW-0413">Isomerase</keyword>
<dbReference type="EC" id="5.2.1.8" evidence="6"/>
<comment type="similarity">
    <text evidence="2 6">Belongs to the FKBP-type PPIase family.</text>
</comment>
<protein>
    <recommendedName>
        <fullName evidence="6">Peptidyl-prolyl cis-trans isomerase</fullName>
        <ecNumber evidence="6">5.2.1.8</ecNumber>
    </recommendedName>
</protein>
<dbReference type="Proteomes" id="UP000435036">
    <property type="component" value="Unassembled WGS sequence"/>
</dbReference>
<dbReference type="PANTHER" id="PTHR43811:SF57">
    <property type="entry name" value="FKBP-TYPE PEPTIDYL-PROLYL CIS-TRANS ISOMERASE FKPA-RELATED"/>
    <property type="match status" value="1"/>
</dbReference>
<gene>
    <name evidence="9" type="ORF">GQF63_03670</name>
</gene>
<dbReference type="InterPro" id="IPR000774">
    <property type="entry name" value="PPIase_FKBP_N"/>
</dbReference>
<evidence type="ECO:0000256" key="5">
    <source>
        <dbReference type="PROSITE-ProRule" id="PRU00277"/>
    </source>
</evidence>
<dbReference type="Pfam" id="PF01346">
    <property type="entry name" value="FKBP_N"/>
    <property type="match status" value="1"/>
</dbReference>